<dbReference type="InterPro" id="IPR038186">
    <property type="entry name" value="CHAD_dom_sf"/>
</dbReference>
<dbReference type="SMART" id="SM00880">
    <property type="entry name" value="CHAD"/>
    <property type="match status" value="1"/>
</dbReference>
<dbReference type="RefSeq" id="WP_068241586.1">
    <property type="nucleotide sequence ID" value="NZ_LPUY01000042.1"/>
</dbReference>
<reference evidence="2 3" key="1">
    <citation type="submission" date="2015-12" db="EMBL/GenBank/DDBJ databases">
        <title>Genome sequence of the marine Rhodobacteraceae strain O3.65, Candidatus Tritonibacter horizontis.</title>
        <authorList>
            <person name="Poehlein A."/>
            <person name="Giebel H.A."/>
            <person name="Voget S."/>
            <person name="Brinkhoff T."/>
        </authorList>
    </citation>
    <scope>NUCLEOTIDE SEQUENCE [LARGE SCALE GENOMIC DNA]</scope>
    <source>
        <strain evidence="2 3">O3.65</strain>
    </source>
</reference>
<dbReference type="InterPro" id="IPR007899">
    <property type="entry name" value="CHAD_dom"/>
</dbReference>
<dbReference type="PATRIC" id="fig|1768241.3.peg.1435"/>
<comment type="caution">
    <text evidence="2">The sequence shown here is derived from an EMBL/GenBank/DDBJ whole genome shotgun (WGS) entry which is preliminary data.</text>
</comment>
<protein>
    <submittedName>
        <fullName evidence="2">CHAD domain protein</fullName>
    </submittedName>
</protein>
<dbReference type="PANTHER" id="PTHR39339">
    <property type="entry name" value="SLR1444 PROTEIN"/>
    <property type="match status" value="1"/>
</dbReference>
<dbReference type="Pfam" id="PF05235">
    <property type="entry name" value="CHAD"/>
    <property type="match status" value="1"/>
</dbReference>
<dbReference type="OrthoDB" id="9777271at2"/>
<evidence type="ECO:0000313" key="2">
    <source>
        <dbReference type="EMBL" id="KUP93718.1"/>
    </source>
</evidence>
<organism evidence="2 3">
    <name type="scientific">Tritonibacter horizontis</name>
    <dbReference type="NCBI Taxonomy" id="1768241"/>
    <lineage>
        <taxon>Bacteria</taxon>
        <taxon>Pseudomonadati</taxon>
        <taxon>Pseudomonadota</taxon>
        <taxon>Alphaproteobacteria</taxon>
        <taxon>Rhodobacterales</taxon>
        <taxon>Paracoccaceae</taxon>
        <taxon>Tritonibacter</taxon>
    </lineage>
</organism>
<proteinExistence type="predicted"/>
<feature type="domain" description="CHAD" evidence="1">
    <location>
        <begin position="4"/>
        <end position="281"/>
    </location>
</feature>
<evidence type="ECO:0000313" key="3">
    <source>
        <dbReference type="Proteomes" id="UP000068382"/>
    </source>
</evidence>
<dbReference type="PROSITE" id="PS51708">
    <property type="entry name" value="CHAD"/>
    <property type="match status" value="1"/>
</dbReference>
<accession>A0A132BZB2</accession>
<gene>
    <name evidence="2" type="ORF">TRIHO_13680</name>
</gene>
<dbReference type="PANTHER" id="PTHR39339:SF1">
    <property type="entry name" value="CHAD DOMAIN-CONTAINING PROTEIN"/>
    <property type="match status" value="1"/>
</dbReference>
<name>A0A132BZB2_9RHOB</name>
<evidence type="ECO:0000259" key="1">
    <source>
        <dbReference type="PROSITE" id="PS51708"/>
    </source>
</evidence>
<dbReference type="Proteomes" id="UP000068382">
    <property type="component" value="Unassembled WGS sequence"/>
</dbReference>
<keyword evidence="3" id="KW-1185">Reference proteome</keyword>
<dbReference type="AlphaFoldDB" id="A0A132BZB2"/>
<sequence>MTDAQIPATHPAALLAEVLDEIDAARAFVARDDAFDSAQALRVALRRLRSALTLFRPLLPPDHNKALLEDARWLSAEVTRLRDLYLLWQDTLTPARVALPDNAALQTLEARVLARIEQERAELRALLASERVADVLARGREMTVPGFWRPAAESPEKLEGLCHETLELRLSQALKHGETLKRLDSQARDSFRKSLRKLRATAEFTQSMFASKKTKAFLKQLKKLLESMVAARDASAVRDRLEDLMRDMEDGSAERHIAQELIKAKEAGVGLDHKRLQKLWRATVALPLY</sequence>
<dbReference type="EMBL" id="LPUY01000042">
    <property type="protein sequence ID" value="KUP93718.1"/>
    <property type="molecule type" value="Genomic_DNA"/>
</dbReference>
<dbReference type="Gene3D" id="1.40.20.10">
    <property type="entry name" value="CHAD domain"/>
    <property type="match status" value="1"/>
</dbReference>